<comment type="caution">
    <text evidence="5">The sequence shown here is derived from an EMBL/GenBank/DDBJ whole genome shotgun (WGS) entry which is preliminary data.</text>
</comment>
<proteinExistence type="predicted"/>
<feature type="compositionally biased region" description="Pro residues" evidence="2">
    <location>
        <begin position="552"/>
        <end position="564"/>
    </location>
</feature>
<sequence>MAAAIADALQQSVSRITALSESSLKEDGPEVFEGFRRAVTQAARGREAPPKQLLGGLADKEAVLRFLVNFHEVKRTHRRQIVAVMTVLMHEKPWHRALCEAEGLRARLPEDLEACVAEGPEEEESAEAPRRKIFIAMATLKPLLSQGSSEGEPLSITRQESLQAKLMAEYTKVHELPGLQAAGFTLPARDLRLLERHHSQPVYRRPQLSMGKNKTTAPWQWKQHYQYPQEQQQGYGKSWQYWPGTWSPRNRAAPPARYDQMPTETEQARPSGAQLGHGNALASMDTTVLQAVQKALTQDMRQKYLKQQQLFQQDMQKLEQEEETAKTAGSDAAQLVTAIVNGRQRPGPVTTTPGPDAWDQLLQEDMEVEEADGFLAQAQAALSLAPQAMTQAAPAPPAAHVEQAAPPGLPPPMGMMTGMRPPAPPLLQQPQQAVGPGPTTLQHMAGAAAPLQGYHALSPGNSTHRVEPFPASPTHSMPTRVEETKPMEPTSVDPVPTAAADPPKRPPAPKRGPLKATTKQSPQMAPPAGVSLGQKLETKRAAMQGTATLPFRVPPPNATGPPEPQETGEPPGTESHANIVDDDVDELNTAVVSGGPLSWGNRPDSTCHVFLAEALLLSGALILLLLLMAALIRFSSSIRGVGTGGLVAILLDLTHVGGHFFSAVLPQEIAFQTLQEYFRPLTTLEDEPLHVFIGCYDQPLSYRSTARLADGDVILVLKQNCGIPSKQTASSLFAPDAIWALPTDCYRLGFCTSVCVLHKDKRYCVPEHHHYGQSLVQYVSDMLRVNPYCTVSCTFPITDLEVQGELCPFVVAVAEVPSPEVTGINRDNARDIFVLLDPRPMGQKPCFLFLHHPVVHLPSVAAMLGLSTGKARRLGVHGGDRRGDDVFVDGCTALVLFAEEVDDASTGTDNSESSPAGVADHSLEPEPIVDALSQGLPLQLMPSADSSSPIGDVWGGGPQLTMEGVDLFDTTLPEGQSWNESFTAIHDRHEEVPSLADGHEESAPQIEPSRDMRTGDRVPHSLTRIAVLIYVPDFVPEILEVSVALPAAVEGLKGGPAHADLADMLLTAEGWDKDAPLPGPDVHFNSHFYILTEGMPFAFHVRPGRQATFREDIAQATGTAEHRLSLGTVTPRIVDAYPFGYWTSAVLVATDALSRVPCPPARVPEQRSILVLDQRRILRGIAWRFVRSRVLKVQDLADLYYDMCPFRHVVSLDGARIEGGKHAASKGIDVADWQCLDVHVAHTTVENFLALAGTSFASTCKLLDEPNADATHTSALASARDATRLLGGEWPFPPYRWPIELPALDDDAMLDVMVGEGVMTDIVLFLLTPDYSHERLDLTVELPQTVADVVDLAQTCRDASRKRLYPNLVELHQQPDPGWGIFLAVPSWLRHQAVVCIDSSLFDGRVFAISISSNTDRYVLCTSAGLAPTAEVDIYVPGHAGPLPLGADCQMATGMCVVFVRPGRARPASFQLSETLRSRLFWEHSPVFPQDSLGNGYCIAGPTGQVLFRLHPERAFFYRADIALLADLHPLRAVVTPAEPQQLDVSVRGWLCRTVVAATDRDDQTLWDGTVTSAIPGLLDCRPLLMGWLPVSSRARWLDLEPIRLALNQSAPPGWRICFPDLPAHWTWVCFHEGTVVRVALEEHNDHMYASFCVKVQSTATLMDSTPFAYSRPLWKTLSDELVNLATLLEDSLASPASEAFFLAATLLETLLEHYGGFFEDSTAAVHQPSRPISVFDSVPPPLFSLDVDSVQMPHSQDLIRKMYQPWPADWILAGKLIESQLPATTKQGLARLVPASDLFCERQSAQLSFSLYTDGSASQAKGQSGYATIILGHVDSNTAFLGALGDQISGRPDSPWNPEGPLALHAEHIAIAAAVLWAMQMRGTLSVVCCSLFFDCTAAGWSAEGSWQTSGPTSAFVHNLYMAARATPGIHLEFHHVRGHSNDPWNDLADHVAKSAASNTCDWPRPPSALCSLLTAQDISWLAPELDARVHHAVPIFDGALSWNGSRVIGPLLAPAQLVPTTGSAADDAEESSWFSIKAATINIQSLRGKCKYVEDQLDARSIHVAFLQETKLPGGTLTSAHYLRLHTDADSHWGVGIWVHRRLGVISMDGKALKVEESDFTILHEAPRLLVVVLNVGDLKIGLVSGHCPHATRQQERDDFLATLGSLMQRLKHTNLTFGGIDLNGRPPMNFAGVTGDLEFGEPDATGWGLVQILADAGMWIPSTYTQLHCGDSTTYVHPCGQPHRIDYILVGGRALVTDTRSEPDETFDNGSPQEDHTLLCLHLKGSTAVRYGQRKLLRPVYDREKILSPEGRALVREALAAFPHPSWHTHPDQHCVQIEEFLQEKLDLHFAQPPQQRRASYIPDNVWQQRDAKLHFKYRAQGDFGVGLLLGKQRLFYELASAAIRFATANIKKCISRAKNAYLYKLAGESCQGAAHILQRVKKAGVGGTKTRPVSRPLPILLHPEDGSAVTNREQRDAVWLLHFGKQEQGKTVCLADFIRNADLSCYEPDVEWSVAMLPTYGDIEKVLRDVQRNKAMGLDNIPGELLKAAPAETARLLFPLFLKSMLLQRQPLQWRGGVLYEAFKRSGLQSSVDNYRSLFVSSYVAKAYHRTVRNKTQDFCRDEMHPMHLGSRKNAPVTFAALFILTHLRRCRDLRHSAAVLYLDTSAAYCRIVRELAVGDIRADSTVLTLFQRFGLDAEDVEDLMRTIDAGGMLAQAGAPDALRQVVKDLHLHTWFVSRFSDGTRVCDSLAGSRPGESWADLIYAYIYSRVLHKVHEYAIAEGLTFTVRHDPAAGIFPPAHGEEELAATDTTWADDSAFPLEDVDPSELLRKTVRLCSLVLSFCTSHGMAPNLKPGKTSVLVSLLGKDSKKARGQYFPAGTQQLWLPDLEVGVAVTDQYKHLGGLVDCKLTMKPEARFRLAQAASSYDAAKTLLLNSPKLELKTRAALFATAVTPTFFNLGLWLPEGPAWDMLSSGYSKLVRRLLITDVGAHDALHVPLPVAHWCTGCWRLALVARRARLSLLVSLVKAGPPLLWAMLQSEATWLRTLQADLQWFVRSEEQQWPLVIEPAWPEWHALLRTAPQRFKRSLRRKLGQAHVEQCRQDAAVLGQWHCYRTLVQRQQLKAPTMAWICRICVKTFKTKAALGAHFFKVHGRVAGYRHVTHGTKCEACDTDFWTEGRLAAHLRSSPGCVLYLQQHAKAVQQIKPGFGSKKRRQDESTMFTLSLPLRRGYIPSAPEVPSWSKEQTSVYRELCNLLFDLDGAEIATTLCPAIQTVLKQSPLYPAEVDTILETIITEVQELVADGDEDPWPDTTAQTILATLADLRSGLWTATNGLNDRRLYHSLREFQSFLSGFDWDTRLRSLVKGDVTPSILEFSVPSDWEAEWQRNCSRIEVSAVAGDIATVLPEVLCRAWASLLSGCTVIIFAPQDFWSSALADGELDRRLNAVELTLLGVLVWAELGGILAAH</sequence>
<feature type="coiled-coil region" evidence="1">
    <location>
        <begin position="301"/>
        <end position="328"/>
    </location>
</feature>
<feature type="region of interest" description="Disordered" evidence="2">
    <location>
        <begin position="396"/>
        <end position="530"/>
    </location>
</feature>
<protein>
    <recommendedName>
        <fullName evidence="4">C2H2-type domain-containing protein</fullName>
    </recommendedName>
</protein>
<reference evidence="5 6" key="1">
    <citation type="submission" date="2016-02" db="EMBL/GenBank/DDBJ databases">
        <title>Genome analysis of coral dinoflagellate symbionts highlights evolutionary adaptations to a symbiotic lifestyle.</title>
        <authorList>
            <person name="Aranda M."/>
            <person name="Li Y."/>
            <person name="Liew Y.J."/>
            <person name="Baumgarten S."/>
            <person name="Simakov O."/>
            <person name="Wilson M."/>
            <person name="Piel J."/>
            <person name="Ashoor H."/>
            <person name="Bougouffa S."/>
            <person name="Bajic V.B."/>
            <person name="Ryu T."/>
            <person name="Ravasi T."/>
            <person name="Bayer T."/>
            <person name="Micklem G."/>
            <person name="Kim H."/>
            <person name="Bhak J."/>
            <person name="Lajeunesse T.C."/>
            <person name="Voolstra C.R."/>
        </authorList>
    </citation>
    <scope>NUCLEOTIDE SEQUENCE [LARGE SCALE GENOMIC DNA]</scope>
    <source>
        <strain evidence="5 6">CCMP2467</strain>
    </source>
</reference>
<evidence type="ECO:0000313" key="6">
    <source>
        <dbReference type="Proteomes" id="UP000186817"/>
    </source>
</evidence>
<dbReference type="SUPFAM" id="SSF56219">
    <property type="entry name" value="DNase I-like"/>
    <property type="match status" value="1"/>
</dbReference>
<feature type="transmembrane region" description="Helical" evidence="3">
    <location>
        <begin position="610"/>
        <end position="632"/>
    </location>
</feature>
<feature type="domain" description="C2H2-type" evidence="4">
    <location>
        <begin position="3136"/>
        <end position="3157"/>
    </location>
</feature>
<evidence type="ECO:0000313" key="5">
    <source>
        <dbReference type="EMBL" id="OLQ10921.1"/>
    </source>
</evidence>
<keyword evidence="3" id="KW-0812">Transmembrane</keyword>
<dbReference type="Gene3D" id="3.30.420.10">
    <property type="entry name" value="Ribonuclease H-like superfamily/Ribonuclease H"/>
    <property type="match status" value="1"/>
</dbReference>
<name>A0A1Q9EU21_SYMMI</name>
<feature type="compositionally biased region" description="Low complexity" evidence="2">
    <location>
        <begin position="428"/>
        <end position="438"/>
    </location>
</feature>
<dbReference type="InterPro" id="IPR036691">
    <property type="entry name" value="Endo/exonu/phosph_ase_sf"/>
</dbReference>
<dbReference type="PROSITE" id="PS00028">
    <property type="entry name" value="ZINC_FINGER_C2H2_1"/>
    <property type="match status" value="1"/>
</dbReference>
<feature type="compositionally biased region" description="Low complexity" evidence="2">
    <location>
        <begin position="565"/>
        <end position="574"/>
    </location>
</feature>
<feature type="compositionally biased region" description="Low complexity" evidence="2">
    <location>
        <begin position="396"/>
        <end position="406"/>
    </location>
</feature>
<dbReference type="OrthoDB" id="414647at2759"/>
<dbReference type="SUPFAM" id="SSF53098">
    <property type="entry name" value="Ribonuclease H-like"/>
    <property type="match status" value="1"/>
</dbReference>
<evidence type="ECO:0000256" key="2">
    <source>
        <dbReference type="SAM" id="MobiDB-lite"/>
    </source>
</evidence>
<evidence type="ECO:0000256" key="3">
    <source>
        <dbReference type="SAM" id="Phobius"/>
    </source>
</evidence>
<dbReference type="Gene3D" id="3.60.10.10">
    <property type="entry name" value="Endonuclease/exonuclease/phosphatase"/>
    <property type="match status" value="1"/>
</dbReference>
<feature type="region of interest" description="Disordered" evidence="2">
    <location>
        <begin position="248"/>
        <end position="274"/>
    </location>
</feature>
<accession>A0A1Q9EU21</accession>
<dbReference type="InterPro" id="IPR012337">
    <property type="entry name" value="RNaseH-like_sf"/>
</dbReference>
<dbReference type="EMBL" id="LSRX01000069">
    <property type="protein sequence ID" value="OLQ10921.1"/>
    <property type="molecule type" value="Genomic_DNA"/>
</dbReference>
<dbReference type="InterPro" id="IPR036397">
    <property type="entry name" value="RNaseH_sf"/>
</dbReference>
<feature type="region of interest" description="Disordered" evidence="2">
    <location>
        <begin position="547"/>
        <end position="578"/>
    </location>
</feature>
<feature type="region of interest" description="Disordered" evidence="2">
    <location>
        <begin position="995"/>
        <end position="1016"/>
    </location>
</feature>
<gene>
    <name evidence="5" type="ORF">AK812_SmicGene5313</name>
</gene>
<feature type="compositionally biased region" description="Low complexity" evidence="2">
    <location>
        <begin position="492"/>
        <end position="501"/>
    </location>
</feature>
<keyword evidence="6" id="KW-1185">Reference proteome</keyword>
<dbReference type="InterPro" id="IPR013087">
    <property type="entry name" value="Znf_C2H2_type"/>
</dbReference>
<dbReference type="Proteomes" id="UP000186817">
    <property type="component" value="Unassembled WGS sequence"/>
</dbReference>
<keyword evidence="3" id="KW-0472">Membrane</keyword>
<organism evidence="5 6">
    <name type="scientific">Symbiodinium microadriaticum</name>
    <name type="common">Dinoflagellate</name>
    <name type="synonym">Zooxanthella microadriatica</name>
    <dbReference type="NCBI Taxonomy" id="2951"/>
    <lineage>
        <taxon>Eukaryota</taxon>
        <taxon>Sar</taxon>
        <taxon>Alveolata</taxon>
        <taxon>Dinophyceae</taxon>
        <taxon>Suessiales</taxon>
        <taxon>Symbiodiniaceae</taxon>
        <taxon>Symbiodinium</taxon>
    </lineage>
</organism>
<keyword evidence="1" id="KW-0175">Coiled coil</keyword>
<keyword evidence="3" id="KW-1133">Transmembrane helix</keyword>
<feature type="transmembrane region" description="Helical" evidence="3">
    <location>
        <begin position="644"/>
        <end position="665"/>
    </location>
</feature>
<evidence type="ECO:0000256" key="1">
    <source>
        <dbReference type="SAM" id="Coils"/>
    </source>
</evidence>
<dbReference type="GO" id="GO:0003676">
    <property type="term" value="F:nucleic acid binding"/>
    <property type="evidence" value="ECO:0007669"/>
    <property type="project" value="InterPro"/>
</dbReference>
<evidence type="ECO:0000259" key="4">
    <source>
        <dbReference type="PROSITE" id="PS00028"/>
    </source>
</evidence>